<gene>
    <name evidence="2" type="ORF">GIB67_028409</name>
</gene>
<keyword evidence="3" id="KW-1185">Reference proteome</keyword>
<evidence type="ECO:0000313" key="3">
    <source>
        <dbReference type="Proteomes" id="UP000541444"/>
    </source>
</evidence>
<reference evidence="2 3" key="1">
    <citation type="journal article" date="2020" name="IScience">
        <title>Genome Sequencing of the Endangered Kingdonia uniflora (Circaeasteraceae, Ranunculales) Reveals Potential Mechanisms of Evolutionary Specialization.</title>
        <authorList>
            <person name="Sun Y."/>
            <person name="Deng T."/>
            <person name="Zhang A."/>
            <person name="Moore M.J."/>
            <person name="Landis J.B."/>
            <person name="Lin N."/>
            <person name="Zhang H."/>
            <person name="Zhang X."/>
            <person name="Huang J."/>
            <person name="Zhang X."/>
            <person name="Sun H."/>
            <person name="Wang H."/>
        </authorList>
    </citation>
    <scope>NUCLEOTIDE SEQUENCE [LARGE SCALE GENOMIC DNA]</scope>
    <source>
        <strain evidence="2">TB1705</strain>
        <tissue evidence="2">Leaf</tissue>
    </source>
</reference>
<dbReference type="EMBL" id="JACGCM010001497">
    <property type="protein sequence ID" value="KAF6154517.1"/>
    <property type="molecule type" value="Genomic_DNA"/>
</dbReference>
<organism evidence="2 3">
    <name type="scientific">Kingdonia uniflora</name>
    <dbReference type="NCBI Taxonomy" id="39325"/>
    <lineage>
        <taxon>Eukaryota</taxon>
        <taxon>Viridiplantae</taxon>
        <taxon>Streptophyta</taxon>
        <taxon>Embryophyta</taxon>
        <taxon>Tracheophyta</taxon>
        <taxon>Spermatophyta</taxon>
        <taxon>Magnoliopsida</taxon>
        <taxon>Ranunculales</taxon>
        <taxon>Circaeasteraceae</taxon>
        <taxon>Kingdonia</taxon>
    </lineage>
</organism>
<dbReference type="OrthoDB" id="416119at2759"/>
<feature type="domain" description="Reverse transcriptase" evidence="1">
    <location>
        <begin position="74"/>
        <end position="179"/>
    </location>
</feature>
<name>A0A7J7MI24_9MAGN</name>
<dbReference type="AlphaFoldDB" id="A0A7J7MI24"/>
<sequence length="183" mass="20477">MLLATPTLEEVRASLLSIPSDSAPGCDGFTLCFFLTSWEIIKEDLYGATKEFFNGAPLPQSYMTSFITLIPKVEKPEGLNDYRPISLCFVVYKIFTKIIASRLSSILPKLISGNQGAYVSGKDISETITLAQEMVGEHGKKTRGSNVMIKIDMSKAYDRMDWKFLRAVVLRFGFCKRWVALIA</sequence>
<dbReference type="InterPro" id="IPR052343">
    <property type="entry name" value="Retrotransposon-Effector_Assoc"/>
</dbReference>
<dbReference type="PANTHER" id="PTHR46890:SF48">
    <property type="entry name" value="RNA-DIRECTED DNA POLYMERASE"/>
    <property type="match status" value="1"/>
</dbReference>
<dbReference type="Pfam" id="PF00078">
    <property type="entry name" value="RVT_1"/>
    <property type="match status" value="1"/>
</dbReference>
<dbReference type="PANTHER" id="PTHR46890">
    <property type="entry name" value="NON-LTR RETROLELEMENT REVERSE TRANSCRIPTASE-LIKE PROTEIN-RELATED"/>
    <property type="match status" value="1"/>
</dbReference>
<dbReference type="InterPro" id="IPR000477">
    <property type="entry name" value="RT_dom"/>
</dbReference>
<evidence type="ECO:0000259" key="1">
    <source>
        <dbReference type="Pfam" id="PF00078"/>
    </source>
</evidence>
<proteinExistence type="predicted"/>
<dbReference type="Proteomes" id="UP000541444">
    <property type="component" value="Unassembled WGS sequence"/>
</dbReference>
<dbReference type="InterPro" id="IPR043502">
    <property type="entry name" value="DNA/RNA_pol_sf"/>
</dbReference>
<accession>A0A7J7MI24</accession>
<protein>
    <recommendedName>
        <fullName evidence="1">Reverse transcriptase domain-containing protein</fullName>
    </recommendedName>
</protein>
<comment type="caution">
    <text evidence="2">The sequence shown here is derived from an EMBL/GenBank/DDBJ whole genome shotgun (WGS) entry which is preliminary data.</text>
</comment>
<evidence type="ECO:0000313" key="2">
    <source>
        <dbReference type="EMBL" id="KAF6154517.1"/>
    </source>
</evidence>
<dbReference type="SUPFAM" id="SSF56672">
    <property type="entry name" value="DNA/RNA polymerases"/>
    <property type="match status" value="1"/>
</dbReference>
<dbReference type="CDD" id="cd01650">
    <property type="entry name" value="RT_nLTR_like"/>
    <property type="match status" value="1"/>
</dbReference>